<keyword evidence="2 4" id="KW-0378">Hydrolase</keyword>
<sequence length="601" mass="63269">MRPAASPVLSRLGQALAALVCLDAPVSFNPWHALVAVLWWSRRQGTVNGWRAFPVLRDDSAVRVRVRDRDRGRVRSVRVGGAMTTVGAVPASAGSRPGARVAGGALCGSRESGVAVFRGIPYAAPPVGGLRFAAPRPAASWDGVRSALSYGPPPPQSDVLGRGPSAEGTPGDDWLTVNVWSPEPDPAAKLPVMVWIYGGAYAIGASSRPEYDGAHLARDGGVVVVTFDYRLGMEGFAQITGAPPNRGLLDQVAALEWVRDNIAAFGGDPDEVTVFGESAGGGSVAALLAMPRAAGLFRRAIAQSVPGTFLSPQLAADIAADCADELGLRPTVADLATVDPALLTVAADTVATDTVAATMATRARRWGQAALRSILFAPVVDGEVLPATPWQALAAGAGRDVDLLAGHTRDEQRLFTALTGLLGQVTPDQAATALQDFAPGRDGARRYRDAYPDAGPEQLYELVHSDWLFRMPTLHLAQAQVAGGGRVHLYELTWPAPGMGGALGACHGLDVPLVFGNLTSGQPALLIGDSPTPEATALSARMRSAWTTFATRSDPGWPAYDCDHRLTQIFDTSPVVTAYPEERSRLIWQDHSFPPLLLHAP</sequence>
<keyword evidence="8" id="KW-1185">Reference proteome</keyword>
<dbReference type="InterPro" id="IPR019826">
    <property type="entry name" value="Carboxylesterase_B_AS"/>
</dbReference>
<organism evidence="7 8">
    <name type="scientific">Frankia alni (strain DSM 45986 / CECT 9034 / ACN14a)</name>
    <dbReference type="NCBI Taxonomy" id="326424"/>
    <lineage>
        <taxon>Bacteria</taxon>
        <taxon>Bacillati</taxon>
        <taxon>Actinomycetota</taxon>
        <taxon>Actinomycetes</taxon>
        <taxon>Frankiales</taxon>
        <taxon>Frankiaceae</taxon>
        <taxon>Frankia</taxon>
    </lineage>
</organism>
<dbReference type="SUPFAM" id="SSF53474">
    <property type="entry name" value="alpha/beta-Hydrolases"/>
    <property type="match status" value="1"/>
</dbReference>
<feature type="active site" description="Charge relay system" evidence="3">
    <location>
        <position position="507"/>
    </location>
</feature>
<dbReference type="InterPro" id="IPR000997">
    <property type="entry name" value="Cholinesterase"/>
</dbReference>
<dbReference type="PRINTS" id="PR00878">
    <property type="entry name" value="CHOLNESTRASE"/>
</dbReference>
<comment type="similarity">
    <text evidence="1 4">Belongs to the type-B carboxylesterase/lipase family.</text>
</comment>
<dbReference type="EC" id="3.1.1.-" evidence="4"/>
<feature type="region of interest" description="Disordered" evidence="5">
    <location>
        <begin position="145"/>
        <end position="172"/>
    </location>
</feature>
<feature type="active site" description="Acyl-ester intermediate" evidence="3">
    <location>
        <position position="278"/>
    </location>
</feature>
<dbReference type="PROSITE" id="PS00122">
    <property type="entry name" value="CARBOXYLESTERASE_B_1"/>
    <property type="match status" value="1"/>
</dbReference>
<dbReference type="InterPro" id="IPR002018">
    <property type="entry name" value="CarbesteraseB"/>
</dbReference>
<gene>
    <name evidence="7" type="ordered locus">FRAAL0556</name>
</gene>
<feature type="chain" id="PRO_5039759572" description="Carboxylic ester hydrolase" evidence="4">
    <location>
        <begin position="18"/>
        <end position="601"/>
    </location>
</feature>
<protein>
    <recommendedName>
        <fullName evidence="4">Carboxylic ester hydrolase</fullName>
        <ecNumber evidence="4">3.1.1.-</ecNumber>
    </recommendedName>
</protein>
<accession>Q0RT70</accession>
<dbReference type="Gene3D" id="3.40.50.1820">
    <property type="entry name" value="alpha/beta hydrolase"/>
    <property type="match status" value="1"/>
</dbReference>
<reference evidence="7 8" key="1">
    <citation type="journal article" date="2007" name="Genome Res.">
        <title>Genome characteristics of facultatively symbiotic Frankia sp. strains reflect host range and host plant biogeography.</title>
        <authorList>
            <person name="Normand P."/>
            <person name="Lapierre P."/>
            <person name="Tisa L.S."/>
            <person name="Gogarten J.P."/>
            <person name="Alloisio N."/>
            <person name="Bagnarol E."/>
            <person name="Bassi C.A."/>
            <person name="Berry A.M."/>
            <person name="Bickhart D.M."/>
            <person name="Choisne N."/>
            <person name="Couloux A."/>
            <person name="Cournoyer B."/>
            <person name="Cruveiller S."/>
            <person name="Daubin V."/>
            <person name="Demange N."/>
            <person name="Francino M.P."/>
            <person name="Goltsman E."/>
            <person name="Huang Y."/>
            <person name="Kopp O.R."/>
            <person name="Labarre L."/>
            <person name="Lapidus A."/>
            <person name="Lavire C."/>
            <person name="Marechal J."/>
            <person name="Martinez M."/>
            <person name="Mastronunzio J.E."/>
            <person name="Mullin B.C."/>
            <person name="Niemann J."/>
            <person name="Pujic P."/>
            <person name="Rawnsley T."/>
            <person name="Rouy Z."/>
            <person name="Schenowitz C."/>
            <person name="Sellstedt A."/>
            <person name="Tavares F."/>
            <person name="Tomkins J.P."/>
            <person name="Vallenet D."/>
            <person name="Valverde C."/>
            <person name="Wall L.G."/>
            <person name="Wang Y."/>
            <person name="Medigue C."/>
            <person name="Benson D.R."/>
        </authorList>
    </citation>
    <scope>NUCLEOTIDE SEQUENCE [LARGE SCALE GENOMIC DNA]</scope>
    <source>
        <strain evidence="8">DSM 45986 / CECT 9034 / ACN14a</strain>
    </source>
</reference>
<name>Q0RT70_FRAAA</name>
<dbReference type="InterPro" id="IPR029058">
    <property type="entry name" value="AB_hydrolase_fold"/>
</dbReference>
<evidence type="ECO:0000256" key="4">
    <source>
        <dbReference type="RuleBase" id="RU361235"/>
    </source>
</evidence>
<evidence type="ECO:0000256" key="5">
    <source>
        <dbReference type="SAM" id="MobiDB-lite"/>
    </source>
</evidence>
<dbReference type="ESTHER" id="fraaa-q0rt70">
    <property type="family name" value="Carb_B_Bacteria"/>
</dbReference>
<dbReference type="Proteomes" id="UP000000657">
    <property type="component" value="Chromosome"/>
</dbReference>
<dbReference type="STRING" id="326424.FRAAL0556"/>
<feature type="active site" description="Charge relay system" evidence="3">
    <location>
        <position position="411"/>
    </location>
</feature>
<dbReference type="InterPro" id="IPR050309">
    <property type="entry name" value="Type-B_Carboxylest/Lipase"/>
</dbReference>
<feature type="domain" description="Carboxylesterase type B" evidence="6">
    <location>
        <begin position="102"/>
        <end position="555"/>
    </location>
</feature>
<dbReference type="eggNOG" id="COG2272">
    <property type="taxonomic scope" value="Bacteria"/>
</dbReference>
<evidence type="ECO:0000256" key="3">
    <source>
        <dbReference type="PIRSR" id="PIRSR600997-1"/>
    </source>
</evidence>
<evidence type="ECO:0000259" key="6">
    <source>
        <dbReference type="Pfam" id="PF00135"/>
    </source>
</evidence>
<dbReference type="EMBL" id="CT573213">
    <property type="protein sequence ID" value="CAJ59231.1"/>
    <property type="molecule type" value="Genomic_DNA"/>
</dbReference>
<proteinExistence type="inferred from homology"/>
<dbReference type="AlphaFoldDB" id="Q0RT70"/>
<evidence type="ECO:0000256" key="1">
    <source>
        <dbReference type="ARBA" id="ARBA00005964"/>
    </source>
</evidence>
<dbReference type="Pfam" id="PF00135">
    <property type="entry name" value="COesterase"/>
    <property type="match status" value="1"/>
</dbReference>
<dbReference type="HOGENOM" id="CLU_006586_16_4_11"/>
<dbReference type="GO" id="GO:0004104">
    <property type="term" value="F:cholinesterase activity"/>
    <property type="evidence" value="ECO:0007669"/>
    <property type="project" value="InterPro"/>
</dbReference>
<evidence type="ECO:0000313" key="7">
    <source>
        <dbReference type="EMBL" id="CAJ59231.1"/>
    </source>
</evidence>
<feature type="signal peptide" evidence="4">
    <location>
        <begin position="1"/>
        <end position="17"/>
    </location>
</feature>
<evidence type="ECO:0000256" key="2">
    <source>
        <dbReference type="ARBA" id="ARBA00022801"/>
    </source>
</evidence>
<dbReference type="KEGG" id="fal:FRAAL0556"/>
<evidence type="ECO:0000313" key="8">
    <source>
        <dbReference type="Proteomes" id="UP000000657"/>
    </source>
</evidence>
<dbReference type="PANTHER" id="PTHR11559">
    <property type="entry name" value="CARBOXYLESTERASE"/>
    <property type="match status" value="1"/>
</dbReference>
<keyword evidence="4" id="KW-0732">Signal</keyword>